<comment type="caution">
    <text evidence="1">The sequence shown here is derived from an EMBL/GenBank/DDBJ whole genome shotgun (WGS) entry which is preliminary data.</text>
</comment>
<evidence type="ECO:0000313" key="2">
    <source>
        <dbReference type="Proteomes" id="UP000887116"/>
    </source>
</evidence>
<dbReference type="AlphaFoldDB" id="A0A8X6KM31"/>
<proteinExistence type="predicted"/>
<sequence>MDYCAEVSYIRCNNGYRLPMEITFARMDNPRQVFILHMRMPHDVYFTVTDLVCNKGQCERRNKGFNVNARCILKMDKKSWWHTLQHFIHDHMGGMPSWPFAPKIKNNFLRSCSNPGYEFESNASGRLKKAIQCKEDKLMDKLDEKQLLEAIDKLLEECDELMDQYPGEETPLEAMDKL</sequence>
<name>A0A8X6KM31_TRICU</name>
<dbReference type="EMBL" id="BMAO01002096">
    <property type="protein sequence ID" value="GFQ78244.1"/>
    <property type="molecule type" value="Genomic_DNA"/>
</dbReference>
<evidence type="ECO:0000313" key="1">
    <source>
        <dbReference type="EMBL" id="GFQ78244.1"/>
    </source>
</evidence>
<gene>
    <name evidence="1" type="ORF">TNCT_677081</name>
</gene>
<organism evidence="1 2">
    <name type="scientific">Trichonephila clavata</name>
    <name type="common">Joro spider</name>
    <name type="synonym">Nephila clavata</name>
    <dbReference type="NCBI Taxonomy" id="2740835"/>
    <lineage>
        <taxon>Eukaryota</taxon>
        <taxon>Metazoa</taxon>
        <taxon>Ecdysozoa</taxon>
        <taxon>Arthropoda</taxon>
        <taxon>Chelicerata</taxon>
        <taxon>Arachnida</taxon>
        <taxon>Araneae</taxon>
        <taxon>Araneomorphae</taxon>
        <taxon>Entelegynae</taxon>
        <taxon>Araneoidea</taxon>
        <taxon>Nephilidae</taxon>
        <taxon>Trichonephila</taxon>
    </lineage>
</organism>
<reference evidence="1" key="1">
    <citation type="submission" date="2020-07" db="EMBL/GenBank/DDBJ databases">
        <title>Multicomponent nature underlies the extraordinary mechanical properties of spider dragline silk.</title>
        <authorList>
            <person name="Kono N."/>
            <person name="Nakamura H."/>
            <person name="Mori M."/>
            <person name="Yoshida Y."/>
            <person name="Ohtoshi R."/>
            <person name="Malay A.D."/>
            <person name="Moran D.A.P."/>
            <person name="Tomita M."/>
            <person name="Numata K."/>
            <person name="Arakawa K."/>
        </authorList>
    </citation>
    <scope>NUCLEOTIDE SEQUENCE</scope>
</reference>
<accession>A0A8X6KM31</accession>
<protein>
    <submittedName>
        <fullName evidence="1">Uncharacterized protein</fullName>
    </submittedName>
</protein>
<dbReference type="Proteomes" id="UP000887116">
    <property type="component" value="Unassembled WGS sequence"/>
</dbReference>
<keyword evidence="2" id="KW-1185">Reference proteome</keyword>